<dbReference type="STRING" id="1802333.A3G03_00940"/>
<evidence type="ECO:0000256" key="1">
    <source>
        <dbReference type="ARBA" id="ARBA00022649"/>
    </source>
</evidence>
<gene>
    <name evidence="2" type="ORF">A3G03_00940</name>
</gene>
<sequence>MQIIFEKSFLRGIRRLPEKLKDEITAQLILLQLNPFTPTLHTKRLHGPLAGLYSFRIDHDYRVLFSLEYGISIHLIDIGHRKNIYLA</sequence>
<evidence type="ECO:0000313" key="2">
    <source>
        <dbReference type="EMBL" id="OHA43071.1"/>
    </source>
</evidence>
<accession>A0A1G2P685</accession>
<name>A0A1G2P685_9BACT</name>
<keyword evidence="1" id="KW-1277">Toxin-antitoxin system</keyword>
<evidence type="ECO:0000313" key="3">
    <source>
        <dbReference type="Proteomes" id="UP000176355"/>
    </source>
</evidence>
<dbReference type="InterPro" id="IPR035093">
    <property type="entry name" value="RelE/ParE_toxin_dom_sf"/>
</dbReference>
<dbReference type="InterPro" id="IPR007712">
    <property type="entry name" value="RelE/ParE_toxin"/>
</dbReference>
<dbReference type="AlphaFoldDB" id="A0A1G2P685"/>
<dbReference type="SUPFAM" id="SSF143011">
    <property type="entry name" value="RelE-like"/>
    <property type="match status" value="1"/>
</dbReference>
<organism evidence="2 3">
    <name type="scientific">Candidatus Taylorbacteria bacterium RIFCSPLOWO2_12_FULL_44_15c</name>
    <dbReference type="NCBI Taxonomy" id="1802333"/>
    <lineage>
        <taxon>Bacteria</taxon>
        <taxon>Candidatus Tayloriibacteriota</taxon>
    </lineage>
</organism>
<evidence type="ECO:0008006" key="4">
    <source>
        <dbReference type="Google" id="ProtNLM"/>
    </source>
</evidence>
<comment type="caution">
    <text evidence="2">The sequence shown here is derived from an EMBL/GenBank/DDBJ whole genome shotgun (WGS) entry which is preliminary data.</text>
</comment>
<protein>
    <recommendedName>
        <fullName evidence="4">Plasmid stabilization protein</fullName>
    </recommendedName>
</protein>
<dbReference type="Gene3D" id="3.30.2310.20">
    <property type="entry name" value="RelE-like"/>
    <property type="match status" value="1"/>
</dbReference>
<dbReference type="Pfam" id="PF05016">
    <property type="entry name" value="ParE_toxin"/>
    <property type="match status" value="1"/>
</dbReference>
<reference evidence="2 3" key="1">
    <citation type="journal article" date="2016" name="Nat. Commun.">
        <title>Thousands of microbial genomes shed light on interconnected biogeochemical processes in an aquifer system.</title>
        <authorList>
            <person name="Anantharaman K."/>
            <person name="Brown C.T."/>
            <person name="Hug L.A."/>
            <person name="Sharon I."/>
            <person name="Castelle C.J."/>
            <person name="Probst A.J."/>
            <person name="Thomas B.C."/>
            <person name="Singh A."/>
            <person name="Wilkins M.J."/>
            <person name="Karaoz U."/>
            <person name="Brodie E.L."/>
            <person name="Williams K.H."/>
            <person name="Hubbard S.S."/>
            <person name="Banfield J.F."/>
        </authorList>
    </citation>
    <scope>NUCLEOTIDE SEQUENCE [LARGE SCALE GENOMIC DNA]</scope>
</reference>
<dbReference type="EMBL" id="MHSL01000033">
    <property type="protein sequence ID" value="OHA43071.1"/>
    <property type="molecule type" value="Genomic_DNA"/>
</dbReference>
<proteinExistence type="predicted"/>
<dbReference type="Proteomes" id="UP000176355">
    <property type="component" value="Unassembled WGS sequence"/>
</dbReference>